<protein>
    <recommendedName>
        <fullName evidence="3">DUF3795 domain-containing protein</fullName>
    </recommendedName>
</protein>
<dbReference type="RefSeq" id="WP_007782621.1">
    <property type="nucleotide sequence ID" value="NZ_CM001441.1"/>
</dbReference>
<dbReference type="OrthoDB" id="5419848at2"/>
<name>H5XUP1_9FIRM</name>
<evidence type="ECO:0000313" key="2">
    <source>
        <dbReference type="Proteomes" id="UP000005104"/>
    </source>
</evidence>
<dbReference type="HOGENOM" id="CLU_2896838_0_0_9"/>
<dbReference type="STRING" id="768710.DesyoDRAFT_2106"/>
<evidence type="ECO:0000313" key="1">
    <source>
        <dbReference type="EMBL" id="EHQ89198.1"/>
    </source>
</evidence>
<dbReference type="AlphaFoldDB" id="H5XUP1"/>
<sequence length="62" mass="7310">MNSETRTELAVCGLDCTRCADYENCGKQFEGETRERWLERNNRINEVGVGNYYLEQSKLPRY</sequence>
<organism evidence="1 2">
    <name type="scientific">Desulfosporosinus youngiae DSM 17734</name>
    <dbReference type="NCBI Taxonomy" id="768710"/>
    <lineage>
        <taxon>Bacteria</taxon>
        <taxon>Bacillati</taxon>
        <taxon>Bacillota</taxon>
        <taxon>Clostridia</taxon>
        <taxon>Eubacteriales</taxon>
        <taxon>Desulfitobacteriaceae</taxon>
        <taxon>Desulfosporosinus</taxon>
    </lineage>
</organism>
<evidence type="ECO:0008006" key="3">
    <source>
        <dbReference type="Google" id="ProtNLM"/>
    </source>
</evidence>
<reference evidence="1 2" key="1">
    <citation type="submission" date="2011-11" db="EMBL/GenBank/DDBJ databases">
        <title>The Noncontiguous Finished genome of Desulfosporosinus youngiae DSM 17734.</title>
        <authorList>
            <consortium name="US DOE Joint Genome Institute (JGI-PGF)"/>
            <person name="Lucas S."/>
            <person name="Han J."/>
            <person name="Lapidus A."/>
            <person name="Cheng J.-F."/>
            <person name="Goodwin L."/>
            <person name="Pitluck S."/>
            <person name="Peters L."/>
            <person name="Ovchinnikova G."/>
            <person name="Lu M."/>
            <person name="Land M.L."/>
            <person name="Hauser L."/>
            <person name="Pester M."/>
            <person name="Spring S."/>
            <person name="Ollivier B."/>
            <person name="Rattei T."/>
            <person name="Klenk H.-P."/>
            <person name="Wagner M."/>
            <person name="Loy A."/>
            <person name="Woyke T.J."/>
        </authorList>
    </citation>
    <scope>NUCLEOTIDE SEQUENCE [LARGE SCALE GENOMIC DNA]</scope>
    <source>
        <strain evidence="1 2">DSM 17734</strain>
    </source>
</reference>
<accession>H5XUP1</accession>
<dbReference type="EMBL" id="CM001441">
    <property type="protein sequence ID" value="EHQ89198.1"/>
    <property type="molecule type" value="Genomic_DNA"/>
</dbReference>
<keyword evidence="2" id="KW-1185">Reference proteome</keyword>
<dbReference type="Proteomes" id="UP000005104">
    <property type="component" value="Chromosome"/>
</dbReference>
<gene>
    <name evidence="1" type="ORF">DesyoDRAFT_2106</name>
</gene>
<proteinExistence type="predicted"/>